<protein>
    <submittedName>
        <fullName evidence="1">Unnamed protein product</fullName>
    </submittedName>
</protein>
<evidence type="ECO:0000313" key="2">
    <source>
        <dbReference type="Proteomes" id="UP001165064"/>
    </source>
</evidence>
<comment type="caution">
    <text evidence="1">The sequence shown here is derived from an EMBL/GenBank/DDBJ whole genome shotgun (WGS) entry which is preliminary data.</text>
</comment>
<organism evidence="1 2">
    <name type="scientific">Ambrosiozyma monospora</name>
    <name type="common">Yeast</name>
    <name type="synonym">Endomycopsis monosporus</name>
    <dbReference type="NCBI Taxonomy" id="43982"/>
    <lineage>
        <taxon>Eukaryota</taxon>
        <taxon>Fungi</taxon>
        <taxon>Dikarya</taxon>
        <taxon>Ascomycota</taxon>
        <taxon>Saccharomycotina</taxon>
        <taxon>Pichiomycetes</taxon>
        <taxon>Pichiales</taxon>
        <taxon>Pichiaceae</taxon>
        <taxon>Ambrosiozyma</taxon>
    </lineage>
</organism>
<proteinExistence type="predicted"/>
<reference evidence="1" key="1">
    <citation type="submission" date="2023-04" db="EMBL/GenBank/DDBJ databases">
        <title>Ambrosiozyma monospora NBRC 10751.</title>
        <authorList>
            <person name="Ichikawa N."/>
            <person name="Sato H."/>
            <person name="Tonouchi N."/>
        </authorList>
    </citation>
    <scope>NUCLEOTIDE SEQUENCE</scope>
    <source>
        <strain evidence="1">NBRC 10751</strain>
    </source>
</reference>
<gene>
    <name evidence="1" type="ORF">Amon02_000567400</name>
</gene>
<sequence>MSKIDHPVIPETMGLIPAITYLFLMFTFIPFMFLKYGVDNGTETHNSNGFKGLFPNSKLSTYLSCLLSLESMILLGLLDDLFDIRWRHKFFLPSIACIPMLIVYYIHFNKTSVLIPRFVAKRLPDYIISGNSIDLGWLYYVYMGSVSIFCPNSVNILAGINGLEVGQTIVITVLLLMNDLYYLAVGAGGNADAYSIHMFSVCFLIPFLGISTSLLQYNWFPSRVFVGDTWCYFSGMVFAVVGISGHFAKTLMLFFIPQIFNFIYSAPQLFGIIACPRHRLPKFNKEDGLLYNSYTEYEGEGNKPLNLKLYPIMNLLEKLKLISLVKKQKGDKEIIIKSSNLTLINLTIIWTGPIREDKLCLTIMIMQFAVGLTMLILRHSLAPMLFGFDNSWTMLNRFY</sequence>
<accession>A0ACB5T6P9</accession>
<dbReference type="Proteomes" id="UP001165064">
    <property type="component" value="Unassembled WGS sequence"/>
</dbReference>
<evidence type="ECO:0000313" key="1">
    <source>
        <dbReference type="EMBL" id="GME82663.1"/>
    </source>
</evidence>
<dbReference type="EMBL" id="BSXS01004257">
    <property type="protein sequence ID" value="GME82663.1"/>
    <property type="molecule type" value="Genomic_DNA"/>
</dbReference>
<name>A0ACB5T6P9_AMBMO</name>
<keyword evidence="2" id="KW-1185">Reference proteome</keyword>